<sequence>MSGEGGSGIPPRDGPRHDIGFRFDRDEVLVAHRLFQRALDRLSPFVEDMNHRLQIQSMASDDVSMDAARVLNERLMPARAALSQYRDRIDEITSGLTEISTRYRQADEDNAGGFSGGGG</sequence>
<accession>A0ABT1I1W3</accession>
<evidence type="ECO:0008006" key="3">
    <source>
        <dbReference type="Google" id="ProtNLM"/>
    </source>
</evidence>
<organism evidence="1 2">
    <name type="scientific">Streptoalloteichus tenebrarius (strain ATCC 17920 / DSM 40477 / JCM 4838 / CBS 697.72 / NBRC 16177 / NCIMB 11028 / NRRL B-12390 / A12253. 1 / ISP 5477)</name>
    <name type="common">Streptomyces tenebrarius</name>
    <dbReference type="NCBI Taxonomy" id="1933"/>
    <lineage>
        <taxon>Bacteria</taxon>
        <taxon>Bacillati</taxon>
        <taxon>Actinomycetota</taxon>
        <taxon>Actinomycetes</taxon>
        <taxon>Pseudonocardiales</taxon>
        <taxon>Pseudonocardiaceae</taxon>
        <taxon>Streptoalloteichus</taxon>
    </lineage>
</organism>
<dbReference type="EMBL" id="JAMTCP010000048">
    <property type="protein sequence ID" value="MCP2261777.1"/>
    <property type="molecule type" value="Genomic_DNA"/>
</dbReference>
<evidence type="ECO:0000313" key="2">
    <source>
        <dbReference type="Proteomes" id="UP001205311"/>
    </source>
</evidence>
<comment type="caution">
    <text evidence="1">The sequence shown here is derived from an EMBL/GenBank/DDBJ whole genome shotgun (WGS) entry which is preliminary data.</text>
</comment>
<name>A0ABT1I1W3_STRSD</name>
<reference evidence="1 2" key="1">
    <citation type="submission" date="2022-06" db="EMBL/GenBank/DDBJ databases">
        <title>Genomic Encyclopedia of Archaeal and Bacterial Type Strains, Phase II (KMG-II): from individual species to whole genera.</title>
        <authorList>
            <person name="Goeker M."/>
        </authorList>
    </citation>
    <scope>NUCLEOTIDE SEQUENCE [LARGE SCALE GENOMIC DNA]</scope>
    <source>
        <strain evidence="1 2">DSM 40477</strain>
    </source>
</reference>
<dbReference type="Proteomes" id="UP001205311">
    <property type="component" value="Unassembled WGS sequence"/>
</dbReference>
<protein>
    <recommendedName>
        <fullName evidence="3">PE domain-containing protein</fullName>
    </recommendedName>
</protein>
<keyword evidence="2" id="KW-1185">Reference proteome</keyword>
<evidence type="ECO:0000313" key="1">
    <source>
        <dbReference type="EMBL" id="MCP2261777.1"/>
    </source>
</evidence>
<proteinExistence type="predicted"/>
<gene>
    <name evidence="1" type="ORF">LX15_005503</name>
</gene>
<dbReference type="RefSeq" id="WP_253672935.1">
    <property type="nucleotide sequence ID" value="NZ_JAMTCP010000048.1"/>
</dbReference>